<dbReference type="Proteomes" id="UP000694920">
    <property type="component" value="Unplaced"/>
</dbReference>
<dbReference type="InterPro" id="IPR002331">
    <property type="entry name" value="Lipase_panc"/>
</dbReference>
<dbReference type="InterPro" id="IPR000734">
    <property type="entry name" value="TAG_lipase"/>
</dbReference>
<accession>A0AAJ7FCD9</accession>
<dbReference type="CDD" id="cd00707">
    <property type="entry name" value="Pancreat_lipase_like"/>
    <property type="match status" value="1"/>
</dbReference>
<keyword evidence="5" id="KW-0964">Secreted</keyword>
<dbReference type="InterPro" id="IPR013818">
    <property type="entry name" value="Lipase"/>
</dbReference>
<dbReference type="SUPFAM" id="SSF53474">
    <property type="entry name" value="alpha/beta-Hydrolases"/>
    <property type="match status" value="1"/>
</dbReference>
<proteinExistence type="inferred from homology"/>
<evidence type="ECO:0000256" key="8">
    <source>
        <dbReference type="RuleBase" id="RU004262"/>
    </source>
</evidence>
<evidence type="ECO:0000256" key="6">
    <source>
        <dbReference type="ARBA" id="ARBA00022801"/>
    </source>
</evidence>
<dbReference type="FunFam" id="3.40.50.1820:FF:000076">
    <property type="entry name" value="phospholipase A1"/>
    <property type="match status" value="1"/>
</dbReference>
<comment type="catalytic activity">
    <reaction evidence="1">
        <text>a 1,2-diacyl-sn-glycero-3-phosphocholine + H2O = a 2-acyl-sn-glycero-3-phosphocholine + a fatty acid + H(+)</text>
        <dbReference type="Rhea" id="RHEA:18689"/>
        <dbReference type="ChEBI" id="CHEBI:15377"/>
        <dbReference type="ChEBI" id="CHEBI:15378"/>
        <dbReference type="ChEBI" id="CHEBI:28868"/>
        <dbReference type="ChEBI" id="CHEBI:57643"/>
        <dbReference type="ChEBI" id="CHEBI:57875"/>
        <dbReference type="EC" id="3.1.1.32"/>
    </reaction>
</comment>
<dbReference type="Gene3D" id="3.40.50.1820">
    <property type="entry name" value="alpha/beta hydrolase"/>
    <property type="match status" value="1"/>
</dbReference>
<dbReference type="EC" id="3.1.1.32" evidence="4"/>
<dbReference type="InterPro" id="IPR029058">
    <property type="entry name" value="AB_hydrolase_fold"/>
</dbReference>
<keyword evidence="11" id="KW-1185">Reference proteome</keyword>
<dbReference type="RefSeq" id="XP_015584844.1">
    <property type="nucleotide sequence ID" value="XM_015729358.2"/>
</dbReference>
<dbReference type="GO" id="GO:0008970">
    <property type="term" value="F:phospholipase A1 activity"/>
    <property type="evidence" value="ECO:0007669"/>
    <property type="project" value="UniProtKB-EC"/>
</dbReference>
<name>A0AAJ7FCD9_CEPCN</name>
<protein>
    <recommendedName>
        <fullName evidence="4">phospholipase A1</fullName>
        <ecNumber evidence="4">3.1.1.32</ecNumber>
    </recommendedName>
</protein>
<evidence type="ECO:0000256" key="7">
    <source>
        <dbReference type="ARBA" id="ARBA00023157"/>
    </source>
</evidence>
<dbReference type="PRINTS" id="PR00823">
    <property type="entry name" value="PANCLIPASE"/>
</dbReference>
<evidence type="ECO:0000256" key="4">
    <source>
        <dbReference type="ARBA" id="ARBA00013179"/>
    </source>
</evidence>
<sequence length="337" mass="36997">MKNSHALVFCLFVVAVRGFPSIPEKNVAEARLAVEDDDRNLVDLDLNFRDIESIRETQKDLANKVKFYLHTLKNPKNTQQLWLNDPKTLSQSNFNPSKPTRIVTHGWMNSAKSDACRLVREAYLKHGEYNVIIVDWSRISKLPYVYASNRVKIVGQYVGKMIDFLASRGMNTINTLVVGHSLGAHVAGIAARNAKSTVGYVVALDPALPLFSSAKPGDRVAKGDAKFVQVIHTNAGALGYSDPIGDVDFYPNGGRKQAGCVVEWIATSHSRSYRFFAESINSKTGFVATQCESYSKFTSGGCRGNKKEMMGGPKPTTTATRSFYLDTNGSAPYAKGG</sequence>
<evidence type="ECO:0000259" key="10">
    <source>
        <dbReference type="Pfam" id="PF00151"/>
    </source>
</evidence>
<comment type="subcellular location">
    <subcellularLocation>
        <location evidence="2">Secreted</location>
    </subcellularLocation>
</comment>
<evidence type="ECO:0000313" key="11">
    <source>
        <dbReference type="Proteomes" id="UP000694920"/>
    </source>
</evidence>
<comment type="similarity">
    <text evidence="3 8">Belongs to the AB hydrolase superfamily. Lipase family.</text>
</comment>
<dbReference type="PRINTS" id="PR00821">
    <property type="entry name" value="TAGLIPASE"/>
</dbReference>
<dbReference type="GO" id="GO:0016042">
    <property type="term" value="P:lipid catabolic process"/>
    <property type="evidence" value="ECO:0007669"/>
    <property type="project" value="TreeGrafter"/>
</dbReference>
<feature type="chain" id="PRO_5042615454" description="phospholipase A1" evidence="9">
    <location>
        <begin position="19"/>
        <end position="337"/>
    </location>
</feature>
<dbReference type="GO" id="GO:0005615">
    <property type="term" value="C:extracellular space"/>
    <property type="evidence" value="ECO:0007669"/>
    <property type="project" value="TreeGrafter"/>
</dbReference>
<evidence type="ECO:0000313" key="12">
    <source>
        <dbReference type="RefSeq" id="XP_015584844.1"/>
    </source>
</evidence>
<dbReference type="PANTHER" id="PTHR11610">
    <property type="entry name" value="LIPASE"/>
    <property type="match status" value="1"/>
</dbReference>
<keyword evidence="9" id="KW-0732">Signal</keyword>
<keyword evidence="6" id="KW-0378">Hydrolase</keyword>
<reference evidence="12" key="1">
    <citation type="submission" date="2025-08" db="UniProtKB">
        <authorList>
            <consortium name="RefSeq"/>
        </authorList>
    </citation>
    <scope>IDENTIFICATION</scope>
</reference>
<dbReference type="KEGG" id="ccin:107262806"/>
<evidence type="ECO:0000256" key="5">
    <source>
        <dbReference type="ARBA" id="ARBA00022525"/>
    </source>
</evidence>
<evidence type="ECO:0000256" key="9">
    <source>
        <dbReference type="SAM" id="SignalP"/>
    </source>
</evidence>
<dbReference type="AlphaFoldDB" id="A0AAJ7FCD9"/>
<dbReference type="GeneID" id="107262806"/>
<organism evidence="11 12">
    <name type="scientific">Cephus cinctus</name>
    <name type="common">Wheat stem sawfly</name>
    <dbReference type="NCBI Taxonomy" id="211228"/>
    <lineage>
        <taxon>Eukaryota</taxon>
        <taxon>Metazoa</taxon>
        <taxon>Ecdysozoa</taxon>
        <taxon>Arthropoda</taxon>
        <taxon>Hexapoda</taxon>
        <taxon>Insecta</taxon>
        <taxon>Pterygota</taxon>
        <taxon>Neoptera</taxon>
        <taxon>Endopterygota</taxon>
        <taxon>Hymenoptera</taxon>
        <taxon>Cephoidea</taxon>
        <taxon>Cephidae</taxon>
        <taxon>Cephus</taxon>
    </lineage>
</organism>
<gene>
    <name evidence="12" type="primary">LOC107262806</name>
</gene>
<dbReference type="InterPro" id="IPR033906">
    <property type="entry name" value="Lipase_N"/>
</dbReference>
<dbReference type="GO" id="GO:0004806">
    <property type="term" value="F:triacylglycerol lipase activity"/>
    <property type="evidence" value="ECO:0007669"/>
    <property type="project" value="InterPro"/>
</dbReference>
<dbReference type="PANTHER" id="PTHR11610:SF173">
    <property type="entry name" value="LIPASE DOMAIN-CONTAINING PROTEIN-RELATED"/>
    <property type="match status" value="1"/>
</dbReference>
<dbReference type="Pfam" id="PF00151">
    <property type="entry name" value="Lipase"/>
    <property type="match status" value="1"/>
</dbReference>
<feature type="domain" description="Lipase" evidence="10">
    <location>
        <begin position="49"/>
        <end position="333"/>
    </location>
</feature>
<evidence type="ECO:0000256" key="2">
    <source>
        <dbReference type="ARBA" id="ARBA00004613"/>
    </source>
</evidence>
<dbReference type="GO" id="GO:0017171">
    <property type="term" value="F:serine hydrolase activity"/>
    <property type="evidence" value="ECO:0007669"/>
    <property type="project" value="TreeGrafter"/>
</dbReference>
<feature type="signal peptide" evidence="9">
    <location>
        <begin position="1"/>
        <end position="18"/>
    </location>
</feature>
<evidence type="ECO:0000256" key="1">
    <source>
        <dbReference type="ARBA" id="ARBA00000111"/>
    </source>
</evidence>
<keyword evidence="7" id="KW-1015">Disulfide bond</keyword>
<evidence type="ECO:0000256" key="3">
    <source>
        <dbReference type="ARBA" id="ARBA00010701"/>
    </source>
</evidence>